<reference evidence="7" key="2">
    <citation type="submission" date="2015-03" db="UniProtKB">
        <authorList>
            <consortium name="EnsemblPlants"/>
        </authorList>
    </citation>
    <scope>IDENTIFICATION</scope>
</reference>
<dbReference type="STRING" id="65489.A0A0D3GGE1"/>
<dbReference type="HOGENOM" id="CLU_153478_0_0_1"/>
<keyword evidence="3" id="KW-0119">Carbohydrate metabolism</keyword>
<dbReference type="eggNOG" id="ENOG502QSCW">
    <property type="taxonomic scope" value="Eukaryota"/>
</dbReference>
<keyword evidence="2" id="KW-0378">Hydrolase</keyword>
<feature type="domain" description="GH10" evidence="6">
    <location>
        <begin position="40"/>
        <end position="133"/>
    </location>
</feature>
<evidence type="ECO:0000256" key="4">
    <source>
        <dbReference type="ARBA" id="ARBA00023326"/>
    </source>
</evidence>
<accession>A0A0D3GGE1</accession>
<dbReference type="GO" id="GO:0000272">
    <property type="term" value="P:polysaccharide catabolic process"/>
    <property type="evidence" value="ECO:0007669"/>
    <property type="project" value="UniProtKB-KW"/>
</dbReference>
<evidence type="ECO:0000313" key="8">
    <source>
        <dbReference type="Proteomes" id="UP000026960"/>
    </source>
</evidence>
<dbReference type="PANTHER" id="PTHR31490">
    <property type="entry name" value="GLYCOSYL HYDROLASE"/>
    <property type="match status" value="1"/>
</dbReference>
<dbReference type="EnsemblPlants" id="OBART06G14200.1">
    <property type="protein sequence ID" value="OBART06G14200.1"/>
    <property type="gene ID" value="OBART06G14200"/>
</dbReference>
<dbReference type="InterPro" id="IPR001000">
    <property type="entry name" value="GH10_dom"/>
</dbReference>
<feature type="region of interest" description="Disordered" evidence="5">
    <location>
        <begin position="1"/>
        <end position="23"/>
    </location>
</feature>
<evidence type="ECO:0000313" key="7">
    <source>
        <dbReference type="EnsemblPlants" id="OBART06G14200.1"/>
    </source>
</evidence>
<dbReference type="Gramene" id="OBART06G14200.1">
    <property type="protein sequence ID" value="OBART06G14200.1"/>
    <property type="gene ID" value="OBART06G14200"/>
</dbReference>
<reference evidence="7" key="1">
    <citation type="journal article" date="2009" name="Rice">
        <title>De Novo Next Generation Sequencing of Plant Genomes.</title>
        <authorList>
            <person name="Rounsley S."/>
            <person name="Marri P.R."/>
            <person name="Yu Y."/>
            <person name="He R."/>
            <person name="Sisneros N."/>
            <person name="Goicoechea J.L."/>
            <person name="Lee S.J."/>
            <person name="Angelova A."/>
            <person name="Kudrna D."/>
            <person name="Luo M."/>
            <person name="Affourtit J."/>
            <person name="Desany B."/>
            <person name="Knight J."/>
            <person name="Niazi F."/>
            <person name="Egholm M."/>
            <person name="Wing R.A."/>
        </authorList>
    </citation>
    <scope>NUCLEOTIDE SEQUENCE [LARGE SCALE GENOMIC DNA]</scope>
    <source>
        <strain evidence="7">cv. IRGC 105608</strain>
    </source>
</reference>
<keyword evidence="4" id="KW-0624">Polysaccharide degradation</keyword>
<dbReference type="Gene3D" id="3.20.20.80">
    <property type="entry name" value="Glycosidases"/>
    <property type="match status" value="1"/>
</dbReference>
<dbReference type="PaxDb" id="65489-OBART06G14200.1"/>
<proteinExistence type="inferred from homology"/>
<sequence length="139" mass="15435">MAGRSWRWTSGGAQARCGGEGEGGGRVEVRLRLMSNSFPLCSEHGICVRGHCIFCEVDNAVQQWVKALPADELFAAVSSRINVLLTRYKGKFLHYDVNNEMLHGSFYQDKLGKDARAAMFNTASELDPDALLYAPRRPL</sequence>
<dbReference type="Pfam" id="PF00331">
    <property type="entry name" value="Glyco_hydro_10"/>
    <property type="match status" value="1"/>
</dbReference>
<dbReference type="PANTHER" id="PTHR31490:SF87">
    <property type="entry name" value="PUTATIVE, EXPRESSED-RELATED"/>
    <property type="match status" value="1"/>
</dbReference>
<keyword evidence="8" id="KW-1185">Reference proteome</keyword>
<protein>
    <recommendedName>
        <fullName evidence="6">GH10 domain-containing protein</fullName>
    </recommendedName>
</protein>
<evidence type="ECO:0000256" key="1">
    <source>
        <dbReference type="ARBA" id="ARBA00007495"/>
    </source>
</evidence>
<dbReference type="Proteomes" id="UP000026960">
    <property type="component" value="Chromosome 6"/>
</dbReference>
<dbReference type="AlphaFoldDB" id="A0A0D3GGE1"/>
<dbReference type="InterPro" id="IPR017853">
    <property type="entry name" value="GH"/>
</dbReference>
<comment type="similarity">
    <text evidence="1">Belongs to the glycosyl hydrolase 10 (cellulase F) family.</text>
</comment>
<dbReference type="InterPro" id="IPR044846">
    <property type="entry name" value="GH10"/>
</dbReference>
<evidence type="ECO:0000259" key="6">
    <source>
        <dbReference type="Pfam" id="PF00331"/>
    </source>
</evidence>
<evidence type="ECO:0000256" key="2">
    <source>
        <dbReference type="ARBA" id="ARBA00022801"/>
    </source>
</evidence>
<evidence type="ECO:0000256" key="5">
    <source>
        <dbReference type="SAM" id="MobiDB-lite"/>
    </source>
</evidence>
<evidence type="ECO:0000256" key="3">
    <source>
        <dbReference type="ARBA" id="ARBA00023277"/>
    </source>
</evidence>
<dbReference type="GO" id="GO:0031176">
    <property type="term" value="F:endo-1,4-beta-xylanase activity"/>
    <property type="evidence" value="ECO:0007669"/>
    <property type="project" value="UniProtKB-ARBA"/>
</dbReference>
<name>A0A0D3GGE1_9ORYZ</name>
<organism evidence="7">
    <name type="scientific">Oryza barthii</name>
    <dbReference type="NCBI Taxonomy" id="65489"/>
    <lineage>
        <taxon>Eukaryota</taxon>
        <taxon>Viridiplantae</taxon>
        <taxon>Streptophyta</taxon>
        <taxon>Embryophyta</taxon>
        <taxon>Tracheophyta</taxon>
        <taxon>Spermatophyta</taxon>
        <taxon>Magnoliopsida</taxon>
        <taxon>Liliopsida</taxon>
        <taxon>Poales</taxon>
        <taxon>Poaceae</taxon>
        <taxon>BOP clade</taxon>
        <taxon>Oryzoideae</taxon>
        <taxon>Oryzeae</taxon>
        <taxon>Oryzinae</taxon>
        <taxon>Oryza</taxon>
    </lineage>
</organism>
<dbReference type="SUPFAM" id="SSF51445">
    <property type="entry name" value="(Trans)glycosidases"/>
    <property type="match status" value="1"/>
</dbReference>